<dbReference type="Proteomes" id="UP000046395">
    <property type="component" value="Unassembled WGS sequence"/>
</dbReference>
<keyword evidence="6" id="KW-0813">Transport</keyword>
<dbReference type="STRING" id="70415.A0A5S6QE15"/>
<evidence type="ECO:0000256" key="9">
    <source>
        <dbReference type="ARBA" id="ARBA00022982"/>
    </source>
</evidence>
<keyword evidence="14" id="KW-0732">Signal</keyword>
<evidence type="ECO:0000256" key="14">
    <source>
        <dbReference type="SAM" id="SignalP"/>
    </source>
</evidence>
<evidence type="ECO:0000256" key="4">
    <source>
        <dbReference type="ARBA" id="ARBA00008006"/>
    </source>
</evidence>
<evidence type="ECO:0000256" key="1">
    <source>
        <dbReference type="ARBA" id="ARBA00003195"/>
    </source>
</evidence>
<evidence type="ECO:0000256" key="12">
    <source>
        <dbReference type="ARBA" id="ARBA00023157"/>
    </source>
</evidence>
<dbReference type="GO" id="GO:0005743">
    <property type="term" value="C:mitochondrial inner membrane"/>
    <property type="evidence" value="ECO:0007669"/>
    <property type="project" value="UniProtKB-SubCell"/>
</dbReference>
<proteinExistence type="inferred from homology"/>
<reference evidence="16" key="1">
    <citation type="submission" date="2019-12" db="UniProtKB">
        <authorList>
            <consortium name="WormBaseParasite"/>
        </authorList>
    </citation>
    <scope>IDENTIFICATION</scope>
</reference>
<feature type="compositionally biased region" description="Basic and acidic residues" evidence="13">
    <location>
        <begin position="130"/>
        <end position="140"/>
    </location>
</feature>
<name>A0A5S6QE15_TRIMR</name>
<evidence type="ECO:0000256" key="6">
    <source>
        <dbReference type="ARBA" id="ARBA00022448"/>
    </source>
</evidence>
<keyword evidence="11" id="KW-0472">Membrane</keyword>
<organism evidence="15 16">
    <name type="scientific">Trichuris muris</name>
    <name type="common">Mouse whipworm</name>
    <dbReference type="NCBI Taxonomy" id="70415"/>
    <lineage>
        <taxon>Eukaryota</taxon>
        <taxon>Metazoa</taxon>
        <taxon>Ecdysozoa</taxon>
        <taxon>Nematoda</taxon>
        <taxon>Enoplea</taxon>
        <taxon>Dorylaimia</taxon>
        <taxon>Trichinellida</taxon>
        <taxon>Trichuridae</taxon>
        <taxon>Trichuris</taxon>
    </lineage>
</organism>
<keyword evidence="12" id="KW-1015">Disulfide bond</keyword>
<comment type="subcellular location">
    <subcellularLocation>
        <location evidence="3">Mitochondrion inner membrane</location>
        <topology evidence="3">Peripheral membrane protein</topology>
    </subcellularLocation>
    <subcellularLocation>
        <location evidence="2">Mitochondrion intermembrane space</location>
    </subcellularLocation>
</comment>
<evidence type="ECO:0000256" key="7">
    <source>
        <dbReference type="ARBA" id="ARBA00022660"/>
    </source>
</evidence>
<feature type="chain" id="PRO_5024299152" description="NADH dehydrogenase [ubiquinone] 1 beta subcomplex subunit 7" evidence="14">
    <location>
        <begin position="17"/>
        <end position="152"/>
    </location>
</feature>
<dbReference type="PANTHER" id="PTHR20900:SF0">
    <property type="entry name" value="NADH DEHYDROGENASE [UBIQUINONE] 1 BETA SUBCOMPLEX SUBUNIT 7"/>
    <property type="match status" value="1"/>
</dbReference>
<keyword evidence="15" id="KW-1185">Reference proteome</keyword>
<sequence length="152" mass="17905">MLSLCCSALPSALLMGQFWSSALEGWKDPSIKPDRVKPPVFDPLYGFPNGRKKREMVATDEEMDRWNLHPRERDYCAHFLIDHLRCMDHYRPFAYWNCKEEKHALAKCQWEDMILRMKEYERERRLLKREKALNEDKDSNGSENPAVTAVAG</sequence>
<dbReference type="GO" id="GO:0005758">
    <property type="term" value="C:mitochondrial intermembrane space"/>
    <property type="evidence" value="ECO:0007669"/>
    <property type="project" value="UniProtKB-SubCell"/>
</dbReference>
<dbReference type="PANTHER" id="PTHR20900">
    <property type="entry name" value="NADH:UBIQUINONE OXIDOREDUCTASE B18-LIKE SUBUNIT"/>
    <property type="match status" value="1"/>
</dbReference>
<accession>A0A5S6QE15</accession>
<keyword evidence="9" id="KW-0249">Electron transport</keyword>
<evidence type="ECO:0000313" key="15">
    <source>
        <dbReference type="Proteomes" id="UP000046395"/>
    </source>
</evidence>
<comment type="function">
    <text evidence="1">Accessory subunit of the mitochondrial membrane respiratory chain NADH dehydrogenase (Complex I), that is believed not to be involved in catalysis. Complex I functions in the transfer of electrons from NADH to the respiratory chain. The immediate electron acceptor for the enzyme is believed to be ubiquinone.</text>
</comment>
<protein>
    <recommendedName>
        <fullName evidence="5">NADH dehydrogenase [ubiquinone] 1 beta subcomplex subunit 7</fullName>
    </recommendedName>
</protein>
<dbReference type="AlphaFoldDB" id="A0A5S6QE15"/>
<evidence type="ECO:0000256" key="10">
    <source>
        <dbReference type="ARBA" id="ARBA00023128"/>
    </source>
</evidence>
<comment type="similarity">
    <text evidence="4">Belongs to the complex I NDUFB7 subunit family.</text>
</comment>
<feature type="region of interest" description="Disordered" evidence="13">
    <location>
        <begin position="130"/>
        <end position="152"/>
    </location>
</feature>
<evidence type="ECO:0000256" key="8">
    <source>
        <dbReference type="ARBA" id="ARBA00022792"/>
    </source>
</evidence>
<dbReference type="Pfam" id="PF05676">
    <property type="entry name" value="NDUF_B7"/>
    <property type="match status" value="1"/>
</dbReference>
<keyword evidence="10" id="KW-0496">Mitochondrion</keyword>
<evidence type="ECO:0000256" key="13">
    <source>
        <dbReference type="SAM" id="MobiDB-lite"/>
    </source>
</evidence>
<keyword evidence="8" id="KW-0999">Mitochondrion inner membrane</keyword>
<evidence type="ECO:0000256" key="5">
    <source>
        <dbReference type="ARBA" id="ARBA00018677"/>
    </source>
</evidence>
<keyword evidence="7" id="KW-0679">Respiratory chain</keyword>
<evidence type="ECO:0000256" key="11">
    <source>
        <dbReference type="ARBA" id="ARBA00023136"/>
    </source>
</evidence>
<dbReference type="WBParaSite" id="TMUE_1000005468.1">
    <property type="protein sequence ID" value="TMUE_1000005468.1"/>
    <property type="gene ID" value="WBGene00290765"/>
</dbReference>
<evidence type="ECO:0000256" key="2">
    <source>
        <dbReference type="ARBA" id="ARBA00004569"/>
    </source>
</evidence>
<dbReference type="InterPro" id="IPR008698">
    <property type="entry name" value="NDUB7"/>
</dbReference>
<evidence type="ECO:0000256" key="3">
    <source>
        <dbReference type="ARBA" id="ARBA00004637"/>
    </source>
</evidence>
<evidence type="ECO:0000313" key="16">
    <source>
        <dbReference type="WBParaSite" id="TMUE_1000005468.1"/>
    </source>
</evidence>
<feature type="signal peptide" evidence="14">
    <location>
        <begin position="1"/>
        <end position="16"/>
    </location>
</feature>